<dbReference type="InterPro" id="IPR039420">
    <property type="entry name" value="WalR-like"/>
</dbReference>
<evidence type="ECO:0000259" key="4">
    <source>
        <dbReference type="PROSITE" id="PS50043"/>
    </source>
</evidence>
<dbReference type="InterPro" id="IPR000792">
    <property type="entry name" value="Tscrpt_reg_LuxR_C"/>
</dbReference>
<keyword evidence="7" id="KW-1185">Reference proteome</keyword>
<dbReference type="InterPro" id="IPR011006">
    <property type="entry name" value="CheY-like_superfamily"/>
</dbReference>
<dbReference type="SMART" id="SM00448">
    <property type="entry name" value="REC"/>
    <property type="match status" value="1"/>
</dbReference>
<comment type="caution">
    <text evidence="6">The sequence shown here is derived from an EMBL/GenBank/DDBJ whole genome shotgun (WGS) entry which is preliminary data.</text>
</comment>
<protein>
    <submittedName>
        <fullName evidence="6">Response regulator</fullName>
    </submittedName>
</protein>
<evidence type="ECO:0000256" key="3">
    <source>
        <dbReference type="PROSITE-ProRule" id="PRU00169"/>
    </source>
</evidence>
<keyword evidence="1 3" id="KW-0597">Phosphoprotein</keyword>
<dbReference type="RefSeq" id="WP_380855755.1">
    <property type="nucleotide sequence ID" value="NZ_JBHRXV010000001.1"/>
</dbReference>
<dbReference type="EMBL" id="JBHRXV010000001">
    <property type="protein sequence ID" value="MFC3711235.1"/>
    <property type="molecule type" value="Genomic_DNA"/>
</dbReference>
<dbReference type="PROSITE" id="PS00622">
    <property type="entry name" value="HTH_LUXR_1"/>
    <property type="match status" value="1"/>
</dbReference>
<evidence type="ECO:0000259" key="5">
    <source>
        <dbReference type="PROSITE" id="PS50110"/>
    </source>
</evidence>
<dbReference type="Pfam" id="PF00072">
    <property type="entry name" value="Response_reg"/>
    <property type="match status" value="1"/>
</dbReference>
<dbReference type="CDD" id="cd17535">
    <property type="entry name" value="REC_NarL-like"/>
    <property type="match status" value="1"/>
</dbReference>
<dbReference type="InterPro" id="IPR001789">
    <property type="entry name" value="Sig_transdc_resp-reg_receiver"/>
</dbReference>
<dbReference type="Gene3D" id="3.40.50.2300">
    <property type="match status" value="1"/>
</dbReference>
<proteinExistence type="predicted"/>
<dbReference type="SUPFAM" id="SSF46894">
    <property type="entry name" value="C-terminal effector domain of the bipartite response regulators"/>
    <property type="match status" value="1"/>
</dbReference>
<organism evidence="6 7">
    <name type="scientific">Sphingoaurantiacus capsulatus</name>
    <dbReference type="NCBI Taxonomy" id="1771310"/>
    <lineage>
        <taxon>Bacteria</taxon>
        <taxon>Pseudomonadati</taxon>
        <taxon>Pseudomonadota</taxon>
        <taxon>Alphaproteobacteria</taxon>
        <taxon>Sphingomonadales</taxon>
        <taxon>Sphingosinicellaceae</taxon>
        <taxon>Sphingoaurantiacus</taxon>
    </lineage>
</organism>
<dbReference type="Pfam" id="PF00196">
    <property type="entry name" value="GerE"/>
    <property type="match status" value="1"/>
</dbReference>
<dbReference type="InterPro" id="IPR016032">
    <property type="entry name" value="Sig_transdc_resp-reg_C-effctor"/>
</dbReference>
<dbReference type="InterPro" id="IPR058245">
    <property type="entry name" value="NreC/VraR/RcsB-like_REC"/>
</dbReference>
<dbReference type="PROSITE" id="PS50110">
    <property type="entry name" value="RESPONSE_REGULATORY"/>
    <property type="match status" value="1"/>
</dbReference>
<keyword evidence="2" id="KW-0238">DNA-binding</keyword>
<dbReference type="CDD" id="cd06170">
    <property type="entry name" value="LuxR_C_like"/>
    <property type="match status" value="1"/>
</dbReference>
<sequence>MTGGAPIRLLIVDDHAMFREGITAIIAPEADMTIIGEASNGAEAVEAFRKLRPDVTLMDLQMPEMSGVDAITEIRAAAPTARVIVLTTLEGDMQAMRALKAGAAGYLLKSSLRRELLDTIRTVHAGKRFVLPQIAQEIALHAAEDPLTAREIAILDMVAAGKANKLIAWELSLSEDTVKSHLRSIYAKLDVNDRTQAVTVALRRGIISL</sequence>
<dbReference type="SMART" id="SM00421">
    <property type="entry name" value="HTH_LUXR"/>
    <property type="match status" value="1"/>
</dbReference>
<feature type="domain" description="HTH luxR-type" evidence="4">
    <location>
        <begin position="140"/>
        <end position="205"/>
    </location>
</feature>
<name>A0ABV7X510_9SPHN</name>
<evidence type="ECO:0000256" key="2">
    <source>
        <dbReference type="ARBA" id="ARBA00023125"/>
    </source>
</evidence>
<dbReference type="PRINTS" id="PR00038">
    <property type="entry name" value="HTHLUXR"/>
</dbReference>
<feature type="domain" description="Response regulatory" evidence="5">
    <location>
        <begin position="8"/>
        <end position="124"/>
    </location>
</feature>
<dbReference type="SUPFAM" id="SSF52172">
    <property type="entry name" value="CheY-like"/>
    <property type="match status" value="1"/>
</dbReference>
<evidence type="ECO:0000313" key="6">
    <source>
        <dbReference type="EMBL" id="MFC3711235.1"/>
    </source>
</evidence>
<dbReference type="PROSITE" id="PS50043">
    <property type="entry name" value="HTH_LUXR_2"/>
    <property type="match status" value="1"/>
</dbReference>
<evidence type="ECO:0000313" key="7">
    <source>
        <dbReference type="Proteomes" id="UP001595615"/>
    </source>
</evidence>
<feature type="modified residue" description="4-aspartylphosphate" evidence="3">
    <location>
        <position position="59"/>
    </location>
</feature>
<evidence type="ECO:0000256" key="1">
    <source>
        <dbReference type="ARBA" id="ARBA00022553"/>
    </source>
</evidence>
<dbReference type="PANTHER" id="PTHR43214">
    <property type="entry name" value="TWO-COMPONENT RESPONSE REGULATOR"/>
    <property type="match status" value="1"/>
</dbReference>
<reference evidence="7" key="1">
    <citation type="journal article" date="2019" name="Int. J. Syst. Evol. Microbiol.">
        <title>The Global Catalogue of Microorganisms (GCM) 10K type strain sequencing project: providing services to taxonomists for standard genome sequencing and annotation.</title>
        <authorList>
            <consortium name="The Broad Institute Genomics Platform"/>
            <consortium name="The Broad Institute Genome Sequencing Center for Infectious Disease"/>
            <person name="Wu L."/>
            <person name="Ma J."/>
        </authorList>
    </citation>
    <scope>NUCLEOTIDE SEQUENCE [LARGE SCALE GENOMIC DNA]</scope>
    <source>
        <strain evidence="7">KCTC 42644</strain>
    </source>
</reference>
<gene>
    <name evidence="6" type="ORF">ACFOMD_01545</name>
</gene>
<accession>A0ABV7X510</accession>
<dbReference type="Proteomes" id="UP001595615">
    <property type="component" value="Unassembled WGS sequence"/>
</dbReference>